<evidence type="ECO:0000256" key="1">
    <source>
        <dbReference type="ARBA" id="ARBA00006612"/>
    </source>
</evidence>
<dbReference type="InterPro" id="IPR009072">
    <property type="entry name" value="Histone-fold"/>
</dbReference>
<evidence type="ECO:0000256" key="3">
    <source>
        <dbReference type="ARBA" id="ARBA00023125"/>
    </source>
</evidence>
<evidence type="ECO:0000313" key="6">
    <source>
        <dbReference type="Proteomes" id="UP001187682"/>
    </source>
</evidence>
<dbReference type="GO" id="GO:0003677">
    <property type="term" value="F:DNA binding"/>
    <property type="evidence" value="ECO:0007669"/>
    <property type="project" value="UniProtKB-KW"/>
</dbReference>
<name>A0AAE8MQH8_9PEZI</name>
<keyword evidence="2" id="KW-0227">DNA damage</keyword>
<dbReference type="GO" id="GO:0000712">
    <property type="term" value="P:resolution of meiotic recombination intermediates"/>
    <property type="evidence" value="ECO:0007669"/>
    <property type="project" value="TreeGrafter"/>
</dbReference>
<dbReference type="CDD" id="cd22919">
    <property type="entry name" value="HFD_CENP-S"/>
    <property type="match status" value="1"/>
</dbReference>
<keyword evidence="6" id="KW-1185">Reference proteome</keyword>
<dbReference type="Proteomes" id="UP001187682">
    <property type="component" value="Unassembled WGS sequence"/>
</dbReference>
<dbReference type="GO" id="GO:0031297">
    <property type="term" value="P:replication fork processing"/>
    <property type="evidence" value="ECO:0007669"/>
    <property type="project" value="TreeGrafter"/>
</dbReference>
<dbReference type="PANTHER" id="PTHR22980:SF0">
    <property type="entry name" value="CENTROMERE PROTEIN S"/>
    <property type="match status" value="1"/>
</dbReference>
<dbReference type="PANTHER" id="PTHR22980">
    <property type="entry name" value="CORTISTATIN"/>
    <property type="match status" value="1"/>
</dbReference>
<comment type="similarity">
    <text evidence="1">Belongs to the TAF9 family. CENP-S/MHF1 subfamily.</text>
</comment>
<evidence type="ECO:0000256" key="2">
    <source>
        <dbReference type="ARBA" id="ARBA00022763"/>
    </source>
</evidence>
<evidence type="ECO:0000313" key="5">
    <source>
        <dbReference type="EMBL" id="SPN97251.1"/>
    </source>
</evidence>
<dbReference type="GO" id="GO:0006281">
    <property type="term" value="P:DNA repair"/>
    <property type="evidence" value="ECO:0007669"/>
    <property type="project" value="UniProtKB-KW"/>
</dbReference>
<dbReference type="InterPro" id="IPR029003">
    <property type="entry name" value="CENP-S/Mhf1"/>
</dbReference>
<protein>
    <submittedName>
        <fullName evidence="5">Related to apoptosis-inducing TAF9-like domain 1 family protein, putative</fullName>
    </submittedName>
</protein>
<organism evidence="5 6">
    <name type="scientific">Cephalotrichum gorgonifer</name>
    <dbReference type="NCBI Taxonomy" id="2041049"/>
    <lineage>
        <taxon>Eukaryota</taxon>
        <taxon>Fungi</taxon>
        <taxon>Dikarya</taxon>
        <taxon>Ascomycota</taxon>
        <taxon>Pezizomycotina</taxon>
        <taxon>Sordariomycetes</taxon>
        <taxon>Hypocreomycetidae</taxon>
        <taxon>Microascales</taxon>
        <taxon>Microascaceae</taxon>
        <taxon>Cephalotrichum</taxon>
    </lineage>
</organism>
<dbReference type="EMBL" id="ONZQ02000001">
    <property type="protein sequence ID" value="SPN97251.1"/>
    <property type="molecule type" value="Genomic_DNA"/>
</dbReference>
<dbReference type="GO" id="GO:0003682">
    <property type="term" value="F:chromatin binding"/>
    <property type="evidence" value="ECO:0007669"/>
    <property type="project" value="TreeGrafter"/>
</dbReference>
<keyword evidence="3" id="KW-0238">DNA-binding</keyword>
<accession>A0AAE8MQH8</accession>
<gene>
    <name evidence="5" type="ORF">DNG_00765</name>
</gene>
<dbReference type="GO" id="GO:0071821">
    <property type="term" value="C:FANCM-MHF complex"/>
    <property type="evidence" value="ECO:0007669"/>
    <property type="project" value="InterPro"/>
</dbReference>
<evidence type="ECO:0000256" key="4">
    <source>
        <dbReference type="ARBA" id="ARBA00023204"/>
    </source>
</evidence>
<reference evidence="5" key="1">
    <citation type="submission" date="2018-03" db="EMBL/GenBank/DDBJ databases">
        <authorList>
            <person name="Guldener U."/>
        </authorList>
    </citation>
    <scope>NUCLEOTIDE SEQUENCE</scope>
</reference>
<keyword evidence="4" id="KW-0234">DNA repair</keyword>
<dbReference type="AlphaFoldDB" id="A0AAE8MQH8"/>
<dbReference type="Pfam" id="PF15630">
    <property type="entry name" value="CENP-S"/>
    <property type="match status" value="1"/>
</dbReference>
<dbReference type="SUPFAM" id="SSF47113">
    <property type="entry name" value="Histone-fold"/>
    <property type="match status" value="1"/>
</dbReference>
<dbReference type="Gene3D" id="1.10.20.10">
    <property type="entry name" value="Histone, subunit A"/>
    <property type="match status" value="1"/>
</dbReference>
<sequence>MADAEANERQEALTQALWYAIGQMVDEKVTPENLNATPQFIAALTQVVWSQMESVTQDLEAFCGHAGRSTISTDDVLLLCRRNNDMHQIIKDFIDQEKADKATSGKGKGKRARR</sequence>
<comment type="caution">
    <text evidence="5">The sequence shown here is derived from an EMBL/GenBank/DDBJ whole genome shotgun (WGS) entry which is preliminary data.</text>
</comment>
<proteinExistence type="inferred from homology"/>
<dbReference type="GO" id="GO:0046982">
    <property type="term" value="F:protein heterodimerization activity"/>
    <property type="evidence" value="ECO:0007669"/>
    <property type="project" value="InterPro"/>
</dbReference>